<dbReference type="Proteomes" id="UP000887572">
    <property type="component" value="Unplaced"/>
</dbReference>
<keyword evidence="1" id="KW-0732">Signal</keyword>
<dbReference type="AlphaFoldDB" id="A0A914HU49"/>
<proteinExistence type="predicted"/>
<evidence type="ECO:0000256" key="1">
    <source>
        <dbReference type="SAM" id="SignalP"/>
    </source>
</evidence>
<accession>A0A914HU49</accession>
<keyword evidence="2" id="KW-1185">Reference proteome</keyword>
<feature type="chain" id="PRO_5037387707" evidence="1">
    <location>
        <begin position="24"/>
        <end position="154"/>
    </location>
</feature>
<evidence type="ECO:0000313" key="3">
    <source>
        <dbReference type="WBParaSite" id="Gr19_v10_g4496.t1"/>
    </source>
</evidence>
<dbReference type="WBParaSite" id="Gr19_v10_g4496.t1">
    <property type="protein sequence ID" value="Gr19_v10_g4496.t1"/>
    <property type="gene ID" value="Gr19_v10_g4496"/>
</dbReference>
<name>A0A914HU49_GLORO</name>
<sequence>MAPLPSLFALLCSIAVLLVRCDGLKCKYGLDGKNYKADGDPVISCSDGYHYCIGANCTNDADKSDNVFSWGCNGDNDGNKCVTNSQQQLGERIKDKGTWTCKCFFGEKDVDMDNKRFSTANGDVRFSLKTLMAMPPLLLGFVVPIVRANLIRPY</sequence>
<protein>
    <submittedName>
        <fullName evidence="3">Uncharacterized protein</fullName>
    </submittedName>
</protein>
<feature type="signal peptide" evidence="1">
    <location>
        <begin position="1"/>
        <end position="23"/>
    </location>
</feature>
<organism evidence="2 3">
    <name type="scientific">Globodera rostochiensis</name>
    <name type="common">Golden nematode worm</name>
    <name type="synonym">Heterodera rostochiensis</name>
    <dbReference type="NCBI Taxonomy" id="31243"/>
    <lineage>
        <taxon>Eukaryota</taxon>
        <taxon>Metazoa</taxon>
        <taxon>Ecdysozoa</taxon>
        <taxon>Nematoda</taxon>
        <taxon>Chromadorea</taxon>
        <taxon>Rhabditida</taxon>
        <taxon>Tylenchina</taxon>
        <taxon>Tylenchomorpha</taxon>
        <taxon>Tylenchoidea</taxon>
        <taxon>Heteroderidae</taxon>
        <taxon>Heteroderinae</taxon>
        <taxon>Globodera</taxon>
    </lineage>
</organism>
<evidence type="ECO:0000313" key="2">
    <source>
        <dbReference type="Proteomes" id="UP000887572"/>
    </source>
</evidence>
<reference evidence="3" key="1">
    <citation type="submission" date="2022-11" db="UniProtKB">
        <authorList>
            <consortium name="WormBaseParasite"/>
        </authorList>
    </citation>
    <scope>IDENTIFICATION</scope>
</reference>